<keyword evidence="7" id="KW-1185">Reference proteome</keyword>
<evidence type="ECO:0000256" key="1">
    <source>
        <dbReference type="ARBA" id="ARBA00001933"/>
    </source>
</evidence>
<dbReference type="Gene3D" id="3.90.1150.10">
    <property type="entry name" value="Aspartate Aminotransferase, domain 1"/>
    <property type="match status" value="1"/>
</dbReference>
<dbReference type="CDD" id="cd00609">
    <property type="entry name" value="AAT_like"/>
    <property type="match status" value="1"/>
</dbReference>
<dbReference type="KEGG" id="pary:A4V02_01835"/>
<dbReference type="InterPro" id="IPR015421">
    <property type="entry name" value="PyrdxlP-dep_Trfase_major"/>
</dbReference>
<dbReference type="InterPro" id="IPR004838">
    <property type="entry name" value="NHTrfase_class1_PyrdxlP-BS"/>
</dbReference>
<comment type="similarity">
    <text evidence="4">Belongs to the class-I pyridoxal-phosphate-dependent aminotransferase family.</text>
</comment>
<dbReference type="OrthoDB" id="9802328at2"/>
<dbReference type="GO" id="GO:0008483">
    <property type="term" value="F:transaminase activity"/>
    <property type="evidence" value="ECO:0007669"/>
    <property type="project" value="UniProtKB-KW"/>
</dbReference>
<accession>A0A1B1S723</accession>
<evidence type="ECO:0000313" key="6">
    <source>
        <dbReference type="EMBL" id="ANU62596.1"/>
    </source>
</evidence>
<name>A0A1B1S723_9BACT</name>
<proteinExistence type="inferred from homology"/>
<comment type="cofactor">
    <cofactor evidence="1 4">
        <name>pyridoxal 5'-phosphate</name>
        <dbReference type="ChEBI" id="CHEBI:597326"/>
    </cofactor>
</comment>
<dbReference type="InterPro" id="IPR015424">
    <property type="entry name" value="PyrdxlP-dep_Trfase"/>
</dbReference>
<dbReference type="InterPro" id="IPR015422">
    <property type="entry name" value="PyrdxlP-dep_Trfase_small"/>
</dbReference>
<dbReference type="PANTHER" id="PTHR42832:SF3">
    <property type="entry name" value="L-GLUTAMINE--4-(METHYLSULFANYL)-2-OXOBUTANOATE AMINOTRANSFERASE"/>
    <property type="match status" value="1"/>
</dbReference>
<dbReference type="AlphaFoldDB" id="A0A1B1S723"/>
<reference evidence="7" key="1">
    <citation type="submission" date="2016-04" db="EMBL/GenBank/DDBJ databases">
        <title>Complete Genome Sequences of Twelve Strains of a Stable Defined Moderately Diverse Mouse Microbiota 2 (sDMDMm2).</title>
        <authorList>
            <person name="Uchimura Y."/>
            <person name="Wyss M."/>
            <person name="Brugiroux S."/>
            <person name="Limenitakis J.P."/>
            <person name="Stecher B."/>
            <person name="McCoy K.D."/>
            <person name="Macpherson A.J."/>
        </authorList>
    </citation>
    <scope>NUCLEOTIDE SEQUENCE [LARGE SCALE GENOMIC DNA]</scope>
    <source>
        <strain evidence="7">YL27</strain>
    </source>
</reference>
<dbReference type="EC" id="2.6.1.-" evidence="4"/>
<accession>A0A1Z2XEQ1</accession>
<evidence type="ECO:0000313" key="7">
    <source>
        <dbReference type="Proteomes" id="UP000186351"/>
    </source>
</evidence>
<keyword evidence="3 4" id="KW-0808">Transferase</keyword>
<gene>
    <name evidence="6" type="ORF">A4V02_01835</name>
</gene>
<dbReference type="PANTHER" id="PTHR42832">
    <property type="entry name" value="AMINO ACID AMINOTRANSFERASE"/>
    <property type="match status" value="1"/>
</dbReference>
<dbReference type="InterPro" id="IPR004839">
    <property type="entry name" value="Aminotransferase_I/II_large"/>
</dbReference>
<sequence>MKDIQPAGRVSEIQEYYFSRKLREVARLNAEGRDIISLGIGGPDRMPSAEVIDTLCEEARKPGAHSYQPYVGIPELRRAMSRFYSRHYGVELNPDTEIQPLIGSKEGILHVSLAFLNPGDGVLVPNPGYPTYTSVSRLVGAEIFNYDLTEDGGWMPDFEALERLPLDRIKLMWINYPHMPTGTPASVGLFEKIVDFGRRHGIVIAHDNPYSFILNDNPLSLLQVDGARDVAIEMNSMSKSHNMAGWRVGMLASNPQFIQWVLKVKSNIDSGQFRPLMLAAVKGLDAPDEWYAGLNETYARRRLIAERIMKALGCEFDPHQRGLFLWGRIPQGEASSETLADRVLYGSRVFITPGFIFGSNGDRYVRISLCATEEKLAEALKRIEETYKTA</sequence>
<evidence type="ECO:0000259" key="5">
    <source>
        <dbReference type="Pfam" id="PF00155"/>
    </source>
</evidence>
<dbReference type="EMBL" id="CP015402">
    <property type="protein sequence ID" value="ANU62596.1"/>
    <property type="molecule type" value="Genomic_DNA"/>
</dbReference>
<dbReference type="GO" id="GO:0030170">
    <property type="term" value="F:pyridoxal phosphate binding"/>
    <property type="evidence" value="ECO:0007669"/>
    <property type="project" value="InterPro"/>
</dbReference>
<dbReference type="SUPFAM" id="SSF53383">
    <property type="entry name" value="PLP-dependent transferases"/>
    <property type="match status" value="1"/>
</dbReference>
<protein>
    <recommendedName>
        <fullName evidence="4">Aminotransferase</fullName>
        <ecNumber evidence="4">2.6.1.-</ecNumber>
    </recommendedName>
</protein>
<dbReference type="Gene3D" id="3.40.640.10">
    <property type="entry name" value="Type I PLP-dependent aspartate aminotransferase-like (Major domain)"/>
    <property type="match status" value="1"/>
</dbReference>
<dbReference type="STRING" id="1796646.A4V02_01835"/>
<dbReference type="Proteomes" id="UP000186351">
    <property type="component" value="Chromosome"/>
</dbReference>
<dbReference type="PROSITE" id="PS00105">
    <property type="entry name" value="AA_TRANSFER_CLASS_1"/>
    <property type="match status" value="1"/>
</dbReference>
<dbReference type="InterPro" id="IPR050881">
    <property type="entry name" value="LL-DAP_aminotransferase"/>
</dbReference>
<feature type="domain" description="Aminotransferase class I/classII large" evidence="5">
    <location>
        <begin position="34"/>
        <end position="383"/>
    </location>
</feature>
<dbReference type="Pfam" id="PF00155">
    <property type="entry name" value="Aminotran_1_2"/>
    <property type="match status" value="1"/>
</dbReference>
<evidence type="ECO:0000256" key="4">
    <source>
        <dbReference type="RuleBase" id="RU000481"/>
    </source>
</evidence>
<organism evidence="6 7">
    <name type="scientific">Muribaculum intestinale</name>
    <dbReference type="NCBI Taxonomy" id="1796646"/>
    <lineage>
        <taxon>Bacteria</taxon>
        <taxon>Pseudomonadati</taxon>
        <taxon>Bacteroidota</taxon>
        <taxon>Bacteroidia</taxon>
        <taxon>Bacteroidales</taxon>
        <taxon>Muribaculaceae</taxon>
        <taxon>Muribaculum</taxon>
    </lineage>
</organism>
<evidence type="ECO:0000256" key="2">
    <source>
        <dbReference type="ARBA" id="ARBA00022576"/>
    </source>
</evidence>
<keyword evidence="2 4" id="KW-0032">Aminotransferase</keyword>
<evidence type="ECO:0000256" key="3">
    <source>
        <dbReference type="ARBA" id="ARBA00022679"/>
    </source>
</evidence>